<dbReference type="Proteomes" id="UP000008070">
    <property type="component" value="Chromosome"/>
</dbReference>
<name>C7C7N5_METED</name>
<dbReference type="HOGENOM" id="CLU_3137570_0_0_5"/>
<evidence type="ECO:0000313" key="1">
    <source>
        <dbReference type="EMBL" id="CAX27161.1"/>
    </source>
</evidence>
<accession>C7C7N5</accession>
<protein>
    <submittedName>
        <fullName evidence="1">Uncharacterized protein</fullName>
    </submittedName>
</protein>
<dbReference type="AlphaFoldDB" id="C7C7N5"/>
<sequence>MICQSLCLIVMNGNTLLKSIATERVDGAMQFGLFENGYDAGCHGQPFTG</sequence>
<dbReference type="EMBL" id="FP103042">
    <property type="protein sequence ID" value="CAX27161.1"/>
    <property type="molecule type" value="Genomic_DNA"/>
</dbReference>
<gene>
    <name evidence="1" type="ORF">METD_I5555</name>
</gene>
<organism evidence="1 2">
    <name type="scientific">Methylorubrum extorquens (strain DSM 6343 / CIP 106787 / DM4)</name>
    <name type="common">Methylobacterium extorquens</name>
    <dbReference type="NCBI Taxonomy" id="661410"/>
    <lineage>
        <taxon>Bacteria</taxon>
        <taxon>Pseudomonadati</taxon>
        <taxon>Pseudomonadota</taxon>
        <taxon>Alphaproteobacteria</taxon>
        <taxon>Hyphomicrobiales</taxon>
        <taxon>Methylobacteriaceae</taxon>
        <taxon>Methylorubrum</taxon>
    </lineage>
</organism>
<dbReference type="KEGG" id="mdi:METDI5555"/>
<reference evidence="2" key="1">
    <citation type="journal article" date="2009" name="PLoS ONE">
        <title>Methylobacterium genome sequences: a reference blueprint to investigate microbial metabolism of C1 compounds from natural and industrial sources.</title>
        <authorList>
            <person name="Vuilleumier S."/>
            <person name="Chistoserdova L."/>
            <person name="Lee M.-C."/>
            <person name="Bringel F."/>
            <person name="Lajus A."/>
            <person name="Zhou Y."/>
            <person name="Gourion B."/>
            <person name="Barbe V."/>
            <person name="Chang J."/>
            <person name="Cruveiller S."/>
            <person name="Dossat C."/>
            <person name="Gillett W."/>
            <person name="Gruffaz C."/>
            <person name="Haugen E."/>
            <person name="Hourcade E."/>
            <person name="Levy R."/>
            <person name="Mangenot S."/>
            <person name="Muller E."/>
            <person name="Nadalig T."/>
            <person name="Pagni M."/>
            <person name="Penny C."/>
            <person name="Peyraud R."/>
            <person name="Robinson D.G."/>
            <person name="Roche D."/>
            <person name="Rouy Z."/>
            <person name="Saenampechek C."/>
            <person name="Salvignol G."/>
            <person name="Vallenet D."/>
            <person name="Wu Z."/>
            <person name="Marx C.J."/>
            <person name="Vorholt J.A."/>
            <person name="Olson M.V."/>
            <person name="Kaul R."/>
            <person name="Weissenbach J."/>
            <person name="Medigue C."/>
            <person name="Lidstrom M.E."/>
        </authorList>
    </citation>
    <scope>NUCLEOTIDE SEQUENCE [LARGE SCALE GENOMIC DNA]</scope>
    <source>
        <strain evidence="2">DSM 6343 / CIP 106787 / DM4</strain>
    </source>
</reference>
<evidence type="ECO:0000313" key="2">
    <source>
        <dbReference type="Proteomes" id="UP000008070"/>
    </source>
</evidence>
<proteinExistence type="predicted"/>